<protein>
    <recommendedName>
        <fullName evidence="3">Spore coat protein YutH</fullName>
    </recommendedName>
</protein>
<keyword evidence="2" id="KW-1185">Reference proteome</keyword>
<dbReference type="EMBL" id="JBHTKL010000005">
    <property type="protein sequence ID" value="MFD1020503.1"/>
    <property type="molecule type" value="Genomic_DNA"/>
</dbReference>
<gene>
    <name evidence="1" type="ORF">ACFQ2J_15045</name>
</gene>
<organism evidence="1 2">
    <name type="scientific">Thalassobacillus hwangdonensis</name>
    <dbReference type="NCBI Taxonomy" id="546108"/>
    <lineage>
        <taxon>Bacteria</taxon>
        <taxon>Bacillati</taxon>
        <taxon>Bacillota</taxon>
        <taxon>Bacilli</taxon>
        <taxon>Bacillales</taxon>
        <taxon>Bacillaceae</taxon>
        <taxon>Thalassobacillus</taxon>
    </lineage>
</organism>
<sequence>MEELLRDFINLDHASAVQVDHQTGYLHEGVLYFVERSIGNERAYLELQDVCEFLSRSGIEGMTFPVRIRNDQYSISARDGSYVICQGFPPSGKVLPFSAQQLADFHRVGASYPYQPTTFSSYGGWRTLWANRIDRFEAEVSRLYQERPVADWHRAWIDAAPYVIGLGENAIQYLQESEQESRHHEADQPTITFDRYPTQSQTLIWFNELRQDHPSRDLAEAIRPMLLRENGAQEMTSFLQNYQARSPLSFFGIRLLYARLLFPVHLLDQFRNAQADERGLMEETRQIFENQKRYELHLKMFYEWLQLSARDMQLPVLDW</sequence>
<accession>A0ABW3L638</accession>
<evidence type="ECO:0008006" key="3">
    <source>
        <dbReference type="Google" id="ProtNLM"/>
    </source>
</evidence>
<dbReference type="PANTHER" id="PTHR39179">
    <property type="entry name" value="SPORE COAT PROTEIN I"/>
    <property type="match status" value="1"/>
</dbReference>
<reference evidence="2" key="1">
    <citation type="journal article" date="2019" name="Int. J. Syst. Evol. Microbiol.">
        <title>The Global Catalogue of Microorganisms (GCM) 10K type strain sequencing project: providing services to taxonomists for standard genome sequencing and annotation.</title>
        <authorList>
            <consortium name="The Broad Institute Genomics Platform"/>
            <consortium name="The Broad Institute Genome Sequencing Center for Infectious Disease"/>
            <person name="Wu L."/>
            <person name="Ma J."/>
        </authorList>
    </citation>
    <scope>NUCLEOTIDE SEQUENCE [LARGE SCALE GENOMIC DNA]</scope>
    <source>
        <strain evidence="2">CCUG 56607</strain>
    </source>
</reference>
<name>A0ABW3L638_9BACI</name>
<dbReference type="PANTHER" id="PTHR39179:SF2">
    <property type="entry name" value="ENDOSPORE COAT-ASSOCIATED PROTEIN YUTH"/>
    <property type="match status" value="1"/>
</dbReference>
<dbReference type="Proteomes" id="UP001596990">
    <property type="component" value="Unassembled WGS sequence"/>
</dbReference>
<evidence type="ECO:0000313" key="2">
    <source>
        <dbReference type="Proteomes" id="UP001596990"/>
    </source>
</evidence>
<dbReference type="Gene3D" id="3.90.1200.10">
    <property type="match status" value="1"/>
</dbReference>
<dbReference type="InterPro" id="IPR047175">
    <property type="entry name" value="CotS-like"/>
</dbReference>
<comment type="caution">
    <text evidence="1">The sequence shown here is derived from an EMBL/GenBank/DDBJ whole genome shotgun (WGS) entry which is preliminary data.</text>
</comment>
<dbReference type="SUPFAM" id="SSF56112">
    <property type="entry name" value="Protein kinase-like (PK-like)"/>
    <property type="match status" value="1"/>
</dbReference>
<proteinExistence type="predicted"/>
<evidence type="ECO:0000313" key="1">
    <source>
        <dbReference type="EMBL" id="MFD1020503.1"/>
    </source>
</evidence>
<dbReference type="RefSeq" id="WP_386062232.1">
    <property type="nucleotide sequence ID" value="NZ_JBHTKL010000005.1"/>
</dbReference>
<dbReference type="InterPro" id="IPR011009">
    <property type="entry name" value="Kinase-like_dom_sf"/>
</dbReference>